<name>K1KXU9_CECL9</name>
<feature type="transmembrane region" description="Helical" evidence="1">
    <location>
        <begin position="6"/>
        <end position="27"/>
    </location>
</feature>
<dbReference type="EMBL" id="AMGM01000168">
    <property type="protein sequence ID" value="EKB47266.1"/>
    <property type="molecule type" value="Genomic_DNA"/>
</dbReference>
<keyword evidence="1" id="KW-0472">Membrane</keyword>
<comment type="caution">
    <text evidence="3">The sequence shown here is derived from an EMBL/GenBank/DDBJ whole genome shotgun (WGS) entry which is preliminary data.</text>
</comment>
<dbReference type="PANTHER" id="PTHR30336:SF4">
    <property type="entry name" value="ENVELOPE BIOGENESIS FACTOR ELYC"/>
    <property type="match status" value="1"/>
</dbReference>
<dbReference type="InterPro" id="IPR051599">
    <property type="entry name" value="Cell_Envelope_Assoc"/>
</dbReference>
<keyword evidence="1" id="KW-0812">Transmembrane</keyword>
<dbReference type="GO" id="GO:0043164">
    <property type="term" value="P:Gram-negative-bacterium-type cell wall biogenesis"/>
    <property type="evidence" value="ECO:0007669"/>
    <property type="project" value="TreeGrafter"/>
</dbReference>
<dbReference type="OrthoDB" id="9782395at2"/>
<dbReference type="AlphaFoldDB" id="K1KXU9"/>
<dbReference type="PATRIC" id="fig|1225176.3.peg.4415"/>
<feature type="domain" description="DUF218" evidence="2">
    <location>
        <begin position="80"/>
        <end position="241"/>
    </location>
</feature>
<evidence type="ECO:0000313" key="4">
    <source>
        <dbReference type="Proteomes" id="UP000004478"/>
    </source>
</evidence>
<organism evidence="3 4">
    <name type="scientific">Cecembia lonarensis (strain CCUG 58316 / KCTC 22772 / LW9)</name>
    <dbReference type="NCBI Taxonomy" id="1225176"/>
    <lineage>
        <taxon>Bacteria</taxon>
        <taxon>Pseudomonadati</taxon>
        <taxon>Bacteroidota</taxon>
        <taxon>Cytophagia</taxon>
        <taxon>Cytophagales</taxon>
        <taxon>Cyclobacteriaceae</taxon>
        <taxon>Cecembia</taxon>
    </lineage>
</organism>
<sequence>MMISVYIRELLFNPAIYLSLLCGYVVWRFFRSSILLERLISWFALVLLLLLFAPLPRLLVYWTERHYPVLEQVPKGVRHIVVLGSGGTPDKDLKIHQYVGGAMLGRIVEGVALWKGRPESFLVFSSAGRQGFVSQAQLYAAVAKDFGVPREKILKIEKGRNTLGEAGDFRSRFPDVGEIVLVSSAAHLPRAKRIFELEGLRVHAAPAVYTVKMHPGGDRYSWVPQIQALQYWGILAHEWGGRAYVELRLIFRRMNQE</sequence>
<dbReference type="GO" id="GO:0000270">
    <property type="term" value="P:peptidoglycan metabolic process"/>
    <property type="evidence" value="ECO:0007669"/>
    <property type="project" value="TreeGrafter"/>
</dbReference>
<keyword evidence="1" id="KW-1133">Transmembrane helix</keyword>
<dbReference type="RefSeq" id="WP_009187151.1">
    <property type="nucleotide sequence ID" value="NZ_AMGM01000168.1"/>
</dbReference>
<dbReference type="CDD" id="cd06259">
    <property type="entry name" value="YdcF-like"/>
    <property type="match status" value="1"/>
</dbReference>
<dbReference type="GO" id="GO:0005886">
    <property type="term" value="C:plasma membrane"/>
    <property type="evidence" value="ECO:0007669"/>
    <property type="project" value="TreeGrafter"/>
</dbReference>
<proteinExistence type="predicted"/>
<keyword evidence="4" id="KW-1185">Reference proteome</keyword>
<dbReference type="Proteomes" id="UP000004478">
    <property type="component" value="Unassembled WGS sequence"/>
</dbReference>
<evidence type="ECO:0000313" key="3">
    <source>
        <dbReference type="EMBL" id="EKB47266.1"/>
    </source>
</evidence>
<evidence type="ECO:0000259" key="2">
    <source>
        <dbReference type="Pfam" id="PF02698"/>
    </source>
</evidence>
<dbReference type="Pfam" id="PF02698">
    <property type="entry name" value="DUF218"/>
    <property type="match status" value="1"/>
</dbReference>
<dbReference type="InterPro" id="IPR003848">
    <property type="entry name" value="DUF218"/>
</dbReference>
<evidence type="ECO:0000256" key="1">
    <source>
        <dbReference type="SAM" id="Phobius"/>
    </source>
</evidence>
<reference evidence="3" key="1">
    <citation type="journal article" date="2012" name="J. Bacteriol.">
        <title>Draft Genome Sequence of Cecembia lonarensis Strain LW9T, Isolated from Lonar Lake, a Haloalkaline Lake in India.</title>
        <authorList>
            <person name="Shivaji S."/>
            <person name="Ara S."/>
            <person name="Singh A."/>
            <person name="Pinnaka A.K."/>
        </authorList>
    </citation>
    <scope>NUCLEOTIDE SEQUENCE [LARGE SCALE GENOMIC DNA]</scope>
    <source>
        <strain evidence="3">LW9</strain>
    </source>
</reference>
<protein>
    <recommendedName>
        <fullName evidence="2">DUF218 domain-containing protein</fullName>
    </recommendedName>
</protein>
<dbReference type="PANTHER" id="PTHR30336">
    <property type="entry name" value="INNER MEMBRANE PROTEIN, PROBABLE PERMEASE"/>
    <property type="match status" value="1"/>
</dbReference>
<gene>
    <name evidence="3" type="ORF">B879_04136</name>
</gene>
<feature type="transmembrane region" description="Helical" evidence="1">
    <location>
        <begin position="39"/>
        <end position="62"/>
    </location>
</feature>
<accession>K1KXU9</accession>